<reference evidence="2" key="2">
    <citation type="submission" date="2021-03" db="UniProtKB">
        <authorList>
            <consortium name="EnsemblPlants"/>
        </authorList>
    </citation>
    <scope>IDENTIFICATION</scope>
</reference>
<reference evidence="2" key="1">
    <citation type="submission" date="2018-11" db="EMBL/GenBank/DDBJ databases">
        <authorList>
            <person name="Grassa J C."/>
        </authorList>
    </citation>
    <scope>NUCLEOTIDE SEQUENCE [LARGE SCALE GENOMIC DNA]</scope>
</reference>
<accession>A0A803PT43</accession>
<feature type="compositionally biased region" description="Acidic residues" evidence="1">
    <location>
        <begin position="53"/>
        <end position="64"/>
    </location>
</feature>
<evidence type="ECO:0000256" key="1">
    <source>
        <dbReference type="SAM" id="MobiDB-lite"/>
    </source>
</evidence>
<dbReference type="Gramene" id="evm.model.06.1105">
    <property type="protein sequence ID" value="cds.evm.model.06.1105"/>
    <property type="gene ID" value="evm.TU.06.1105"/>
</dbReference>
<feature type="compositionally biased region" description="Basic and acidic residues" evidence="1">
    <location>
        <begin position="209"/>
        <end position="238"/>
    </location>
</feature>
<evidence type="ECO:0000313" key="3">
    <source>
        <dbReference type="Proteomes" id="UP000596661"/>
    </source>
</evidence>
<name>A0A803PT43_CANSA</name>
<feature type="compositionally biased region" description="Polar residues" evidence="1">
    <location>
        <begin position="65"/>
        <end position="74"/>
    </location>
</feature>
<evidence type="ECO:0000313" key="2">
    <source>
        <dbReference type="EnsemblPlants" id="cds.evm.model.06.1105"/>
    </source>
</evidence>
<dbReference type="AlphaFoldDB" id="A0A803PT43"/>
<feature type="compositionally biased region" description="Acidic residues" evidence="1">
    <location>
        <begin position="79"/>
        <end position="90"/>
    </location>
</feature>
<sequence>MVLTRTKSSFHINEPTKGDVDLNAKTRHGGDRNKETSHRKKDQTNKKPMLEDPMNEDNEFEETNSVDPGDNSQVRPVDDDVEKEGDLEESDNVIAMARKLKINEEKLSLQEKVSLLMHKKMARMEAIIMNAPVARPIVAPKPGNPYPPGSPHIVGCPRNAQKGNTEDQNEVTSHHKDQLGKDIILDAPIFKNDELEHNSSNDVEDDPQDTSKDDPQDTLKDDHQDKTTDNDVGEKENLDGPDLVVIMARKFQLTESMLS</sequence>
<feature type="region of interest" description="Disordered" evidence="1">
    <location>
        <begin position="1"/>
        <end position="90"/>
    </location>
</feature>
<dbReference type="Proteomes" id="UP000596661">
    <property type="component" value="Chromosome 6"/>
</dbReference>
<proteinExistence type="predicted"/>
<protein>
    <submittedName>
        <fullName evidence="2">Uncharacterized protein</fullName>
    </submittedName>
</protein>
<feature type="compositionally biased region" description="Basic and acidic residues" evidence="1">
    <location>
        <begin position="14"/>
        <end position="50"/>
    </location>
</feature>
<feature type="region of interest" description="Disordered" evidence="1">
    <location>
        <begin position="193"/>
        <end position="241"/>
    </location>
</feature>
<feature type="region of interest" description="Disordered" evidence="1">
    <location>
        <begin position="143"/>
        <end position="179"/>
    </location>
</feature>
<dbReference type="EMBL" id="UZAU01000589">
    <property type="status" value="NOT_ANNOTATED_CDS"/>
    <property type="molecule type" value="Genomic_DNA"/>
</dbReference>
<keyword evidence="3" id="KW-1185">Reference proteome</keyword>
<dbReference type="EnsemblPlants" id="evm.model.06.1105">
    <property type="protein sequence ID" value="cds.evm.model.06.1105"/>
    <property type="gene ID" value="evm.TU.06.1105"/>
</dbReference>
<organism evidence="2 3">
    <name type="scientific">Cannabis sativa</name>
    <name type="common">Hemp</name>
    <name type="synonym">Marijuana</name>
    <dbReference type="NCBI Taxonomy" id="3483"/>
    <lineage>
        <taxon>Eukaryota</taxon>
        <taxon>Viridiplantae</taxon>
        <taxon>Streptophyta</taxon>
        <taxon>Embryophyta</taxon>
        <taxon>Tracheophyta</taxon>
        <taxon>Spermatophyta</taxon>
        <taxon>Magnoliopsida</taxon>
        <taxon>eudicotyledons</taxon>
        <taxon>Gunneridae</taxon>
        <taxon>Pentapetalae</taxon>
        <taxon>rosids</taxon>
        <taxon>fabids</taxon>
        <taxon>Rosales</taxon>
        <taxon>Cannabaceae</taxon>
        <taxon>Cannabis</taxon>
    </lineage>
</organism>
<feature type="compositionally biased region" description="Polar residues" evidence="1">
    <location>
        <begin position="1"/>
        <end position="11"/>
    </location>
</feature>